<proteinExistence type="predicted"/>
<dbReference type="PRINTS" id="PR01415">
    <property type="entry name" value="ANKYRIN"/>
</dbReference>
<sequence length="797" mass="89148">MLATVDRGLPVDTLTPNSDEQLNDKLIEAITKKDTSIFKQLVPQLGDPNTSIPFEFDAKTLSSPLLHIACYLGFSEGVEYLCNLGADVNIQLADYDNYSPIHFACMAGELNAVLFLIAKGINVMPKTRSHGDTPLHIAAKKGHLDIVNELTRHPILVNIVDNEHVSPLYRACELGNEDCAVALLRAGAKTQSATQDTTLTPVYVAINKGHFSIALKLLYWIPDENQFEPEIEGKALEQPSIEALLISKLCRCEDMQALKSLVRLRPRSIDSDYEGIYPLMVALLHQQMKVYQYLIDSGAELNIMDTKRASLLHYACAFGTLAQIQFLISKGLRVDAHDTTRKVPMFSLVNNPRVSSVQIEDLEKTVSSLLPKRLFIDLLFDHKAHTPFHLAALQGELNLVKAMLPHIRNIDHRGLLEDNVTASAIEIAAGKAHVDIVEFLISKGANPFLQVSIGTPTALHVFLCCFDKSVSFDDFKKLVELLSNDISINALDSEGCSPLSKALRNQYIQEKHLQFLFERGAQVSYRITQQILEGYVLHSDLDRIKFLLNHRDKHGNSIDGIKLLKIALSVGNHTIVRHLFTLPFIQKQVRSNDCKELIVLACINDDVKVFNTVLQKTGISVNTLIDSQISVFFYALVNGKVKIAAKILETQQANPLAKTRRIHAFHVIAEFDYSELCQQLLNMGISPMVQDEHGGSPLSYAISFEKTDVFELLLQHSPKLAELPDKEKRLPLHQAVEQRRMFHISCLAKTFPEGIFMLDKYNRCPYQIAVDRGDTKIKGLLDEHIPPLPSPSVETII</sequence>
<dbReference type="SUPFAM" id="SSF48403">
    <property type="entry name" value="Ankyrin repeat"/>
    <property type="match status" value="2"/>
</dbReference>
<dbReference type="InterPro" id="IPR051165">
    <property type="entry name" value="Multifunctional_ANK_Repeat"/>
</dbReference>
<reference evidence="4 5" key="1">
    <citation type="submission" date="2018-09" db="EMBL/GenBank/DDBJ databases">
        <title>Phylogeny of the Shewanellaceae, and recommendation for two new genera, Pseudoshewanella and Parashewanella.</title>
        <authorList>
            <person name="Wang G."/>
        </authorList>
    </citation>
    <scope>NUCLEOTIDE SEQUENCE [LARGE SCALE GENOMIC DNA]</scope>
    <source>
        <strain evidence="4 5">C51</strain>
    </source>
</reference>
<dbReference type="InterPro" id="IPR036770">
    <property type="entry name" value="Ankyrin_rpt-contain_sf"/>
</dbReference>
<evidence type="ECO:0000256" key="1">
    <source>
        <dbReference type="ARBA" id="ARBA00022737"/>
    </source>
</evidence>
<feature type="repeat" description="ANK" evidence="3">
    <location>
        <begin position="383"/>
        <end position="415"/>
    </location>
</feature>
<keyword evidence="2 3" id="KW-0040">ANK repeat</keyword>
<keyword evidence="1" id="KW-0677">Repeat</keyword>
<dbReference type="Pfam" id="PF12796">
    <property type="entry name" value="Ank_2"/>
    <property type="match status" value="5"/>
</dbReference>
<keyword evidence="5" id="KW-1185">Reference proteome</keyword>
<dbReference type="PROSITE" id="PS50297">
    <property type="entry name" value="ANK_REP_REGION"/>
    <property type="match status" value="3"/>
</dbReference>
<dbReference type="PANTHER" id="PTHR24123">
    <property type="entry name" value="ANKYRIN REPEAT-CONTAINING"/>
    <property type="match status" value="1"/>
</dbReference>
<dbReference type="Proteomes" id="UP000281474">
    <property type="component" value="Unassembled WGS sequence"/>
</dbReference>
<comment type="caution">
    <text evidence="4">The sequence shown here is derived from an EMBL/GenBank/DDBJ whole genome shotgun (WGS) entry which is preliminary data.</text>
</comment>
<accession>A0A3L8Q3G1</accession>
<feature type="repeat" description="ANK" evidence="3">
    <location>
        <begin position="130"/>
        <end position="162"/>
    </location>
</feature>
<dbReference type="EMBL" id="QZEI01000001">
    <property type="protein sequence ID" value="RLV61633.1"/>
    <property type="molecule type" value="Genomic_DNA"/>
</dbReference>
<dbReference type="AlphaFoldDB" id="A0A3L8Q3G1"/>
<dbReference type="RefSeq" id="WP_121837032.1">
    <property type="nucleotide sequence ID" value="NZ_ML014753.1"/>
</dbReference>
<protein>
    <submittedName>
        <fullName evidence="4">Uncharacterized protein</fullName>
    </submittedName>
</protein>
<dbReference type="OrthoDB" id="307920at2"/>
<evidence type="ECO:0000256" key="3">
    <source>
        <dbReference type="PROSITE-ProRule" id="PRU00023"/>
    </source>
</evidence>
<organism evidence="4 5">
    <name type="scientific">Parashewanella curva</name>
    <dbReference type="NCBI Taxonomy" id="2338552"/>
    <lineage>
        <taxon>Bacteria</taxon>
        <taxon>Pseudomonadati</taxon>
        <taxon>Pseudomonadota</taxon>
        <taxon>Gammaproteobacteria</taxon>
        <taxon>Alteromonadales</taxon>
        <taxon>Shewanellaceae</taxon>
        <taxon>Parashewanella</taxon>
    </lineage>
</organism>
<dbReference type="SMART" id="SM00248">
    <property type="entry name" value="ANK"/>
    <property type="match status" value="15"/>
</dbReference>
<gene>
    <name evidence="4" type="ORF">D5018_00500</name>
</gene>
<dbReference type="PANTHER" id="PTHR24123:SF33">
    <property type="entry name" value="PROTEIN HOS4"/>
    <property type="match status" value="1"/>
</dbReference>
<dbReference type="InterPro" id="IPR002110">
    <property type="entry name" value="Ankyrin_rpt"/>
</dbReference>
<dbReference type="Gene3D" id="1.25.40.20">
    <property type="entry name" value="Ankyrin repeat-containing domain"/>
    <property type="match status" value="4"/>
</dbReference>
<name>A0A3L8Q3G1_9GAMM</name>
<evidence type="ECO:0000313" key="4">
    <source>
        <dbReference type="EMBL" id="RLV61633.1"/>
    </source>
</evidence>
<feature type="repeat" description="ANK" evidence="3">
    <location>
        <begin position="274"/>
        <end position="306"/>
    </location>
</feature>
<evidence type="ECO:0000313" key="5">
    <source>
        <dbReference type="Proteomes" id="UP000281474"/>
    </source>
</evidence>
<evidence type="ECO:0000256" key="2">
    <source>
        <dbReference type="ARBA" id="ARBA00023043"/>
    </source>
</evidence>
<feature type="repeat" description="ANK" evidence="3">
    <location>
        <begin position="96"/>
        <end position="128"/>
    </location>
</feature>
<feature type="repeat" description="ANK" evidence="3">
    <location>
        <begin position="307"/>
        <end position="339"/>
    </location>
</feature>
<dbReference type="PROSITE" id="PS50088">
    <property type="entry name" value="ANK_REPEAT"/>
    <property type="match status" value="5"/>
</dbReference>